<dbReference type="CDD" id="cd16017">
    <property type="entry name" value="LptA"/>
    <property type="match status" value="1"/>
</dbReference>
<dbReference type="GO" id="GO:0005886">
    <property type="term" value="C:plasma membrane"/>
    <property type="evidence" value="ECO:0007669"/>
    <property type="project" value="UniProtKB-SubCell"/>
</dbReference>
<evidence type="ECO:0000259" key="8">
    <source>
        <dbReference type="Pfam" id="PF00884"/>
    </source>
</evidence>
<keyword evidence="6 7" id="KW-0472">Membrane</keyword>
<comment type="subcellular location">
    <subcellularLocation>
        <location evidence="1">Cell membrane</location>
        <topology evidence="1">Multi-pass membrane protein</topology>
    </subcellularLocation>
</comment>
<evidence type="ECO:0000256" key="2">
    <source>
        <dbReference type="ARBA" id="ARBA00022475"/>
    </source>
</evidence>
<evidence type="ECO:0000256" key="3">
    <source>
        <dbReference type="ARBA" id="ARBA00022679"/>
    </source>
</evidence>
<keyword evidence="4 7" id="KW-0812">Transmembrane</keyword>
<reference evidence="10" key="1">
    <citation type="submission" date="2018-02" db="EMBL/GenBank/DDBJ databases">
        <authorList>
            <person name="Clavel T."/>
            <person name="Strowig T."/>
        </authorList>
    </citation>
    <scope>NUCLEOTIDE SEQUENCE [LARGE SCALE GENOMIC DNA]</scope>
    <source>
        <strain evidence="10">DSM 103720</strain>
    </source>
</reference>
<comment type="caution">
    <text evidence="9">The sequence shown here is derived from an EMBL/GenBank/DDBJ whole genome shotgun (WGS) entry which is preliminary data.</text>
</comment>
<dbReference type="InterPro" id="IPR058130">
    <property type="entry name" value="PEA_transf_C"/>
</dbReference>
<feature type="transmembrane region" description="Helical" evidence="7">
    <location>
        <begin position="7"/>
        <end position="25"/>
    </location>
</feature>
<feature type="transmembrane region" description="Helical" evidence="7">
    <location>
        <begin position="144"/>
        <end position="169"/>
    </location>
</feature>
<dbReference type="Gene3D" id="3.40.720.10">
    <property type="entry name" value="Alkaline Phosphatase, subunit A"/>
    <property type="match status" value="1"/>
</dbReference>
<protein>
    <submittedName>
        <fullName evidence="9">DUF1705 domain-containing protein</fullName>
    </submittedName>
</protein>
<dbReference type="EMBL" id="PUEC01000004">
    <property type="protein sequence ID" value="PWB03610.1"/>
    <property type="molecule type" value="Genomic_DNA"/>
</dbReference>
<dbReference type="InterPro" id="IPR017850">
    <property type="entry name" value="Alkaline_phosphatase_core_sf"/>
</dbReference>
<gene>
    <name evidence="9" type="ORF">C5O23_02560</name>
</gene>
<dbReference type="InterPro" id="IPR040423">
    <property type="entry name" value="PEA_transferase"/>
</dbReference>
<dbReference type="AlphaFoldDB" id="A0A2V1ISD8"/>
<feature type="transmembrane region" description="Helical" evidence="7">
    <location>
        <begin position="31"/>
        <end position="48"/>
    </location>
</feature>
<evidence type="ECO:0000256" key="7">
    <source>
        <dbReference type="SAM" id="Phobius"/>
    </source>
</evidence>
<evidence type="ECO:0000256" key="4">
    <source>
        <dbReference type="ARBA" id="ARBA00022692"/>
    </source>
</evidence>
<keyword evidence="2" id="KW-1003">Cell membrane</keyword>
<dbReference type="SUPFAM" id="SSF53649">
    <property type="entry name" value="Alkaline phosphatase-like"/>
    <property type="match status" value="1"/>
</dbReference>
<evidence type="ECO:0000313" key="9">
    <source>
        <dbReference type="EMBL" id="PWB03610.1"/>
    </source>
</evidence>
<dbReference type="GO" id="GO:0009244">
    <property type="term" value="P:lipopolysaccharide core region biosynthetic process"/>
    <property type="evidence" value="ECO:0007669"/>
    <property type="project" value="TreeGrafter"/>
</dbReference>
<organism evidence="9 10">
    <name type="scientific">Duncaniella muris</name>
    <dbReference type="NCBI Taxonomy" id="2094150"/>
    <lineage>
        <taxon>Bacteria</taxon>
        <taxon>Pseudomonadati</taxon>
        <taxon>Bacteroidota</taxon>
        <taxon>Bacteroidia</taxon>
        <taxon>Bacteroidales</taxon>
        <taxon>Muribaculaceae</taxon>
        <taxon>Duncaniella</taxon>
    </lineage>
</organism>
<feature type="transmembrane region" description="Helical" evidence="7">
    <location>
        <begin position="100"/>
        <end position="123"/>
    </location>
</feature>
<evidence type="ECO:0000256" key="6">
    <source>
        <dbReference type="ARBA" id="ARBA00023136"/>
    </source>
</evidence>
<dbReference type="PANTHER" id="PTHR30443:SF0">
    <property type="entry name" value="PHOSPHOETHANOLAMINE TRANSFERASE EPTA"/>
    <property type="match status" value="1"/>
</dbReference>
<feature type="domain" description="Sulfatase N-terminal" evidence="8">
    <location>
        <begin position="218"/>
        <end position="488"/>
    </location>
</feature>
<dbReference type="GO" id="GO:0016776">
    <property type="term" value="F:phosphotransferase activity, phosphate group as acceptor"/>
    <property type="evidence" value="ECO:0007669"/>
    <property type="project" value="TreeGrafter"/>
</dbReference>
<feature type="transmembrane region" description="Helical" evidence="7">
    <location>
        <begin position="60"/>
        <end position="80"/>
    </location>
</feature>
<keyword evidence="3" id="KW-0808">Transferase</keyword>
<dbReference type="InterPro" id="IPR000917">
    <property type="entry name" value="Sulfatase_N"/>
</dbReference>
<evidence type="ECO:0000313" key="10">
    <source>
        <dbReference type="Proteomes" id="UP000244905"/>
    </source>
</evidence>
<dbReference type="Pfam" id="PF00884">
    <property type="entry name" value="Sulfatase"/>
    <property type="match status" value="1"/>
</dbReference>
<dbReference type="PANTHER" id="PTHR30443">
    <property type="entry name" value="INNER MEMBRANE PROTEIN"/>
    <property type="match status" value="1"/>
</dbReference>
<dbReference type="Proteomes" id="UP000244905">
    <property type="component" value="Unassembled WGS sequence"/>
</dbReference>
<evidence type="ECO:0000256" key="1">
    <source>
        <dbReference type="ARBA" id="ARBA00004651"/>
    </source>
</evidence>
<sequence>MHMYKYFAFYYFLLTLLLPNFILSFTEQLSLAGALTNILLPAGIIWLLSSLSPKFGRSIWLMFPLIFFAAFQIVLLDLYGRSVIAVDMFLNLVTTNTSEVAELLGNMLPVIIAVVVLYVPSLTNGVIFIRKKVRLSEKFLKKNCLLSAGVTAAGLISLALSYSGGAYAVTDHLYPANVCYNVYLAFDRTAKTGRYSETSANFKYDAHSVHPSDKREIYLLVVGETARADNWQLLGYNRPTNPRLADRNDIYAAPEAYSESNTTHKSVPMLLSPVNATDFNTDIYQVKSLITAFKEAGFSTAFLSNQRYNRSFIDFFAEESDTCVFIKELDENATSLSRNSRPDSDLLPWLDNILAQEALKQLIVLHTYGSHFNYLDRYAKNDELFTPCDYTEATKSNRDKLINAYDNTIVATDRLLTDCISRLDSIDGAFAGLLYTSDHGEDIFDNGSGRFLHASPRPTLYQVHVPMIAWLSAGYRESYPDIAAAVGRNISCLISTSRSFCPSAFEMAGIKVSGNAMTDTAASIFSDHYEPREQLYLTDHNTPVTLKSIL</sequence>
<evidence type="ECO:0000256" key="5">
    <source>
        <dbReference type="ARBA" id="ARBA00022989"/>
    </source>
</evidence>
<name>A0A2V1ISD8_9BACT</name>
<proteinExistence type="predicted"/>
<keyword evidence="10" id="KW-1185">Reference proteome</keyword>
<accession>A0A2V1ISD8</accession>
<keyword evidence="5 7" id="KW-1133">Transmembrane helix</keyword>